<proteinExistence type="inferred from homology"/>
<dbReference type="InterPro" id="IPR001757">
    <property type="entry name" value="P_typ_ATPase"/>
</dbReference>
<dbReference type="GO" id="GO:0003723">
    <property type="term" value="F:RNA binding"/>
    <property type="evidence" value="ECO:0007669"/>
    <property type="project" value="UniProtKB-KW"/>
</dbReference>
<keyword evidence="10" id="KW-0067">ATP-binding</keyword>
<dbReference type="SFLD" id="SFLDS00003">
    <property type="entry name" value="Haloacid_Dehalogenase"/>
    <property type="match status" value="1"/>
</dbReference>
<feature type="domain" description="P-type ATPase A" evidence="11">
    <location>
        <begin position="206"/>
        <end position="305"/>
    </location>
</feature>
<dbReference type="InterPro" id="IPR059000">
    <property type="entry name" value="ATPase_P-type_domA"/>
</dbReference>
<protein>
    <recommendedName>
        <fullName evidence="7">P-type Zn(2+) transporter</fullName>
        <ecNumber evidence="7">7.2.2.12</ecNumber>
    </recommendedName>
</protein>
<dbReference type="InterPro" id="IPR036412">
    <property type="entry name" value="HAD-like_sf"/>
</dbReference>
<organism evidence="12 13">
    <name type="scientific">Bradyrhizobium macuxiense</name>
    <dbReference type="NCBI Taxonomy" id="1755647"/>
    <lineage>
        <taxon>Bacteria</taxon>
        <taxon>Pseudomonadati</taxon>
        <taxon>Pseudomonadota</taxon>
        <taxon>Alphaproteobacteria</taxon>
        <taxon>Hyphomicrobiales</taxon>
        <taxon>Nitrobacteraceae</taxon>
        <taxon>Bradyrhizobium</taxon>
    </lineage>
</organism>
<evidence type="ECO:0000256" key="8">
    <source>
        <dbReference type="ARBA" id="ARBA00047308"/>
    </source>
</evidence>
<dbReference type="Gene3D" id="3.40.1110.10">
    <property type="entry name" value="Calcium-transporting ATPase, cytoplasmic domain N"/>
    <property type="match status" value="1"/>
</dbReference>
<dbReference type="OrthoDB" id="391538at2"/>
<dbReference type="RefSeq" id="WP_146988856.1">
    <property type="nucleotide sequence ID" value="NZ_VITY01000009.1"/>
</dbReference>
<dbReference type="PRINTS" id="PR00120">
    <property type="entry name" value="HATPASE"/>
</dbReference>
<dbReference type="PROSITE" id="PS00154">
    <property type="entry name" value="ATPASE_E1_E2"/>
    <property type="match status" value="1"/>
</dbReference>
<dbReference type="PRINTS" id="PR00119">
    <property type="entry name" value="CATATPASE"/>
</dbReference>
<dbReference type="EMBL" id="VITY01000009">
    <property type="protein sequence ID" value="TWB94608.1"/>
    <property type="molecule type" value="Genomic_DNA"/>
</dbReference>
<keyword evidence="10" id="KW-0479">Metal-binding</keyword>
<evidence type="ECO:0000256" key="4">
    <source>
        <dbReference type="ARBA" id="ARBA00022967"/>
    </source>
</evidence>
<dbReference type="Gene3D" id="2.70.150.10">
    <property type="entry name" value="Calcium-transporting ATPase, cytoplasmic transduction domain A"/>
    <property type="match status" value="1"/>
</dbReference>
<dbReference type="PANTHER" id="PTHR48085:SF5">
    <property type="entry name" value="CADMIUM_ZINC-TRANSPORTING ATPASE HMA4-RELATED"/>
    <property type="match status" value="1"/>
</dbReference>
<evidence type="ECO:0000256" key="6">
    <source>
        <dbReference type="ARBA" id="ARBA00023136"/>
    </source>
</evidence>
<keyword evidence="10" id="KW-0547">Nucleotide-binding</keyword>
<dbReference type="NCBIfam" id="TIGR01525">
    <property type="entry name" value="ATPase-IB_hvy"/>
    <property type="match status" value="1"/>
</dbReference>
<evidence type="ECO:0000256" key="3">
    <source>
        <dbReference type="ARBA" id="ARBA00022692"/>
    </source>
</evidence>
<dbReference type="SUPFAM" id="SSF56784">
    <property type="entry name" value="HAD-like"/>
    <property type="match status" value="1"/>
</dbReference>
<dbReference type="Pfam" id="PF00122">
    <property type="entry name" value="E1-E2_ATPase"/>
    <property type="match status" value="1"/>
</dbReference>
<evidence type="ECO:0000259" key="11">
    <source>
        <dbReference type="Pfam" id="PF00122"/>
    </source>
</evidence>
<gene>
    <name evidence="12" type="ORF">FBZ93_10948</name>
</gene>
<dbReference type="NCBIfam" id="TIGR01494">
    <property type="entry name" value="ATPase_P-type"/>
    <property type="match status" value="1"/>
</dbReference>
<keyword evidence="4" id="KW-1278">Translocase</keyword>
<dbReference type="InterPro" id="IPR023214">
    <property type="entry name" value="HAD_sf"/>
</dbReference>
<dbReference type="PROSITE" id="PS50889">
    <property type="entry name" value="S4"/>
    <property type="match status" value="1"/>
</dbReference>
<keyword evidence="5" id="KW-1133">Transmembrane helix</keyword>
<keyword evidence="10" id="KW-1003">Cell membrane</keyword>
<comment type="catalytic activity">
    <reaction evidence="8">
        <text>Zn(2+)(in) + ATP + H2O = Zn(2+)(out) + ADP + phosphate + H(+)</text>
        <dbReference type="Rhea" id="RHEA:20621"/>
        <dbReference type="ChEBI" id="CHEBI:15377"/>
        <dbReference type="ChEBI" id="CHEBI:15378"/>
        <dbReference type="ChEBI" id="CHEBI:29105"/>
        <dbReference type="ChEBI" id="CHEBI:30616"/>
        <dbReference type="ChEBI" id="CHEBI:43474"/>
        <dbReference type="ChEBI" id="CHEBI:456216"/>
        <dbReference type="EC" id="7.2.2.12"/>
    </reaction>
</comment>
<reference evidence="12 13" key="1">
    <citation type="submission" date="2019-06" db="EMBL/GenBank/DDBJ databases">
        <title>Genomic Encyclopedia of Type Strains, Phase IV (KMG-V): Genome sequencing to study the core and pangenomes of soil and plant-associated prokaryotes.</title>
        <authorList>
            <person name="Whitman W."/>
        </authorList>
    </citation>
    <scope>NUCLEOTIDE SEQUENCE [LARGE SCALE GENOMIC DNA]</scope>
    <source>
        <strain evidence="12 13">BR 10355</strain>
    </source>
</reference>
<dbReference type="Pfam" id="PF00702">
    <property type="entry name" value="Hydrolase"/>
    <property type="match status" value="1"/>
</dbReference>
<comment type="caution">
    <text evidence="12">The sequence shown here is derived from an EMBL/GenBank/DDBJ whole genome shotgun (WGS) entry which is preliminary data.</text>
</comment>
<sequence>MDFRFCHSMPGRIRLSIPALGRDRKLGETCLDWLRAQDGIRTARINYDCASLVLEYDPAHEQRLLVLLNSFKGMSFADLKALCANPMPDAGTPRASVPEVSKRSPLALPTLSLFMAFSANPVIAAINMPLMLWNAIPIAKRAWKVWANESRLNIDVLDTLAISASMLQGNPLAGCIVTWLIKLGDWIRDLTAAGSRRAINELLEFQSKTAWLLRDGEVVSIPAAELKNGDIVVVYPGEMIPVDGEIIDGSATIDQKTITGEGLPVHRGKGEAAFAATVIREGQITLRALRVGTATTAGQIVRLIESAPIGDTRMQNHAERFADRLVTPTLALATGTAMVSGDFNRFLSLVIVDYGTGIRVAAPTSVLSSMTLAARTGMIIKSGGHMEKLAGIDTMVFDKTGTLTHGTPAVIDVISYQNSITPNHLLGLAAAAETKLQHPVAEALRTRARQLAVNIPPCNETTYRLGLGVEGQVNGYYVHVGNQRFMRQSEIAVDASALDRAALDQRGYSSLYIAVDGKLAGLVPYSDEIREESRSVIQRLHALGVKNSIMLTGDNAVVARAVCENLGLTEHFADMLPADKAGVIQELQRQGRRVAMVGDGINDSPALSFADVGIAMKHGAEVTHESADVILMEDSLWKLVKAVEISQGAVSLIKQNYAIVAALNTLALGLALPGGLITPEVTALISNGSAILASFNGIRPILRYQ</sequence>
<comment type="similarity">
    <text evidence="2 10">Belongs to the cation transport ATPase (P-type) (TC 3.A.3) family. Type IB subfamily.</text>
</comment>
<dbReference type="GO" id="GO:0046872">
    <property type="term" value="F:metal ion binding"/>
    <property type="evidence" value="ECO:0007669"/>
    <property type="project" value="UniProtKB-KW"/>
</dbReference>
<evidence type="ECO:0000256" key="9">
    <source>
        <dbReference type="PROSITE-ProRule" id="PRU00182"/>
    </source>
</evidence>
<dbReference type="AlphaFoldDB" id="A0A560LG95"/>
<accession>A0A560LG95</accession>
<dbReference type="SUPFAM" id="SSF81653">
    <property type="entry name" value="Calcium ATPase, transduction domain A"/>
    <property type="match status" value="1"/>
</dbReference>
<dbReference type="SFLD" id="SFLDG00002">
    <property type="entry name" value="C1.7:_P-type_atpase_like"/>
    <property type="match status" value="1"/>
</dbReference>
<evidence type="ECO:0000256" key="2">
    <source>
        <dbReference type="ARBA" id="ARBA00006024"/>
    </source>
</evidence>
<evidence type="ECO:0000256" key="5">
    <source>
        <dbReference type="ARBA" id="ARBA00022989"/>
    </source>
</evidence>
<dbReference type="InterPro" id="IPR027256">
    <property type="entry name" value="P-typ_ATPase_IB"/>
</dbReference>
<dbReference type="GO" id="GO:0005886">
    <property type="term" value="C:plasma membrane"/>
    <property type="evidence" value="ECO:0007669"/>
    <property type="project" value="UniProtKB-SubCell"/>
</dbReference>
<dbReference type="GO" id="GO:0016887">
    <property type="term" value="F:ATP hydrolysis activity"/>
    <property type="evidence" value="ECO:0007669"/>
    <property type="project" value="InterPro"/>
</dbReference>
<name>A0A560LG95_9BRAD</name>
<dbReference type="SFLD" id="SFLDF00027">
    <property type="entry name" value="p-type_atpase"/>
    <property type="match status" value="1"/>
</dbReference>
<dbReference type="STRING" id="1755647.AS156_17230"/>
<dbReference type="PANTHER" id="PTHR48085">
    <property type="entry name" value="CADMIUM/ZINC-TRANSPORTING ATPASE HMA2-RELATED"/>
    <property type="match status" value="1"/>
</dbReference>
<evidence type="ECO:0000313" key="12">
    <source>
        <dbReference type="EMBL" id="TWB94608.1"/>
    </source>
</evidence>
<evidence type="ECO:0000256" key="10">
    <source>
        <dbReference type="RuleBase" id="RU362081"/>
    </source>
</evidence>
<comment type="subcellular location">
    <subcellularLocation>
        <location evidence="10">Cell membrane</location>
    </subcellularLocation>
    <subcellularLocation>
        <location evidence="1">Membrane</location>
    </subcellularLocation>
</comment>
<evidence type="ECO:0000313" key="13">
    <source>
        <dbReference type="Proteomes" id="UP000321304"/>
    </source>
</evidence>
<dbReference type="GO" id="GO:0005524">
    <property type="term" value="F:ATP binding"/>
    <property type="evidence" value="ECO:0007669"/>
    <property type="project" value="UniProtKB-UniRule"/>
</dbReference>
<dbReference type="GO" id="GO:0016463">
    <property type="term" value="F:P-type zinc transporter activity"/>
    <property type="evidence" value="ECO:0007669"/>
    <property type="project" value="UniProtKB-EC"/>
</dbReference>
<dbReference type="Gene3D" id="3.40.50.1000">
    <property type="entry name" value="HAD superfamily/HAD-like"/>
    <property type="match status" value="1"/>
</dbReference>
<dbReference type="InterPro" id="IPR018303">
    <property type="entry name" value="ATPase_P-typ_P_site"/>
</dbReference>
<keyword evidence="3" id="KW-0812">Transmembrane</keyword>
<keyword evidence="6" id="KW-0472">Membrane</keyword>
<evidence type="ECO:0000256" key="7">
    <source>
        <dbReference type="ARBA" id="ARBA00039097"/>
    </source>
</evidence>
<dbReference type="InterPro" id="IPR023299">
    <property type="entry name" value="ATPase_P-typ_cyto_dom_N"/>
</dbReference>
<keyword evidence="9" id="KW-0694">RNA-binding</keyword>
<dbReference type="InterPro" id="IPR044492">
    <property type="entry name" value="P_typ_ATPase_HD_dom"/>
</dbReference>
<dbReference type="Proteomes" id="UP000321304">
    <property type="component" value="Unassembled WGS sequence"/>
</dbReference>
<evidence type="ECO:0000256" key="1">
    <source>
        <dbReference type="ARBA" id="ARBA00004370"/>
    </source>
</evidence>
<dbReference type="InterPro" id="IPR051014">
    <property type="entry name" value="Cation_Transport_ATPase_IB"/>
</dbReference>
<dbReference type="EC" id="7.2.2.12" evidence="7"/>
<keyword evidence="13" id="KW-1185">Reference proteome</keyword>
<dbReference type="InterPro" id="IPR008250">
    <property type="entry name" value="ATPase_P-typ_transduc_dom_A_sf"/>
</dbReference>